<dbReference type="STRING" id="86049.A0A1C1D0N7"/>
<sequence length="326" mass="35711">MSQITILGFTPAQPVSSSQGANAIHWAILLSPTSSAPQQPQATTRPKAKSFFSSQRRVVKDDNDVRTGPGTALFDMHKHQLRQQEFPVPIRSSGPTGPTDTPRTTTSISSDVPNEPFTLSVRILLSTHSLSVAKLAPKLSPLLYRTPTYGPEEDWLRAALDMLVGADILEPAAAFDADLVLAFAGDAVKEYLGQIEQGHHTGHDVLELDYAKHVREMESVRAMFSRDPSSAVSAASGHTDRNITTSSRVAQQHTPSKTSSHHYFNLHHDSKSRSKPPADSAVKSHKFFGFRVSAAPNASAQRQRWASGGEKRAYYERRDDPYSGLM</sequence>
<evidence type="ECO:0000313" key="3">
    <source>
        <dbReference type="Proteomes" id="UP000094526"/>
    </source>
</evidence>
<dbReference type="EMBL" id="LGRB01000004">
    <property type="protein sequence ID" value="OCT54413.1"/>
    <property type="molecule type" value="Genomic_DNA"/>
</dbReference>
<feature type="compositionally biased region" description="Polar residues" evidence="1">
    <location>
        <begin position="242"/>
        <end position="262"/>
    </location>
</feature>
<name>A0A1C1D0N7_9EURO</name>
<feature type="region of interest" description="Disordered" evidence="1">
    <location>
        <begin position="86"/>
        <end position="111"/>
    </location>
</feature>
<proteinExistence type="predicted"/>
<comment type="caution">
    <text evidence="2">The sequence shown here is derived from an EMBL/GenBank/DDBJ whole genome shotgun (WGS) entry which is preliminary data.</text>
</comment>
<dbReference type="AlphaFoldDB" id="A0A1C1D0N7"/>
<dbReference type="VEuPathDB" id="FungiDB:CLCR_00903"/>
<keyword evidence="3" id="KW-1185">Reference proteome</keyword>
<accession>A0A1C1D0N7</accession>
<evidence type="ECO:0000313" key="2">
    <source>
        <dbReference type="EMBL" id="OCT54413.1"/>
    </source>
</evidence>
<protein>
    <submittedName>
        <fullName evidence="2">Uncharacterized protein</fullName>
    </submittedName>
</protein>
<dbReference type="Proteomes" id="UP000094526">
    <property type="component" value="Unassembled WGS sequence"/>
</dbReference>
<gene>
    <name evidence="2" type="ORF">CLCR_00903</name>
</gene>
<evidence type="ECO:0000256" key="1">
    <source>
        <dbReference type="SAM" id="MobiDB-lite"/>
    </source>
</evidence>
<feature type="compositionally biased region" description="Low complexity" evidence="1">
    <location>
        <begin position="91"/>
        <end position="111"/>
    </location>
</feature>
<reference evidence="3" key="1">
    <citation type="submission" date="2015-07" db="EMBL/GenBank/DDBJ databases">
        <authorList>
            <person name="Teixeira M.M."/>
            <person name="Souza R.C."/>
            <person name="Almeida L.G."/>
            <person name="Vicente V.A."/>
            <person name="de Hoog S."/>
            <person name="Bocca A.L."/>
            <person name="de Almeida S.R."/>
            <person name="Vasconcelos A.T."/>
            <person name="Felipe M.S."/>
        </authorList>
    </citation>
    <scope>NUCLEOTIDE SEQUENCE [LARGE SCALE GENOMIC DNA]</scope>
    <source>
        <strain evidence="3">KSF</strain>
    </source>
</reference>
<feature type="region of interest" description="Disordered" evidence="1">
    <location>
        <begin position="225"/>
        <end position="281"/>
    </location>
</feature>
<dbReference type="OrthoDB" id="4119788at2759"/>
<dbReference type="VEuPathDB" id="FungiDB:G647_01678"/>
<organism evidence="2 3">
    <name type="scientific">Cladophialophora carrionii</name>
    <dbReference type="NCBI Taxonomy" id="86049"/>
    <lineage>
        <taxon>Eukaryota</taxon>
        <taxon>Fungi</taxon>
        <taxon>Dikarya</taxon>
        <taxon>Ascomycota</taxon>
        <taxon>Pezizomycotina</taxon>
        <taxon>Eurotiomycetes</taxon>
        <taxon>Chaetothyriomycetidae</taxon>
        <taxon>Chaetothyriales</taxon>
        <taxon>Herpotrichiellaceae</taxon>
        <taxon>Cladophialophora</taxon>
    </lineage>
</organism>